<sequence length="310" mass="32120">MDWSAPDAPMVATRAVHFAATAITVGDVIFRVVIAVPALRTEATAAASFGTPTLRVSCLGLGVAVISGAIWLLLQAASMSGMPLHDALSADVLSTVIHETQFGQLTTVRAGFAICLATCLVYDRVAIAQWLGFAAALGFAASLAWSGHAGSTLGEAGYVHLTADALHLMAAAAWIGGLASLILFLDAAYRSKAISPVRDVVGRFSIMGMVSVVALLLTGLINSFILVGSVHALIVTEYGRLLLLKLGLFALMLIIALINRLVLVPRLAPSGNGALRRLACNSAIELALGLAVLTIVGILGTMHPAIHLVN</sequence>
<evidence type="ECO:0000259" key="7">
    <source>
        <dbReference type="Pfam" id="PF05425"/>
    </source>
</evidence>
<dbReference type="PANTHER" id="PTHR34820">
    <property type="entry name" value="INNER MEMBRANE PROTEIN YEBZ"/>
    <property type="match status" value="1"/>
</dbReference>
<feature type="transmembrane region" description="Helical" evidence="6">
    <location>
        <begin position="102"/>
        <end position="122"/>
    </location>
</feature>
<dbReference type="InterPro" id="IPR032694">
    <property type="entry name" value="CopC/D"/>
</dbReference>
<feature type="transmembrane region" description="Helical" evidence="6">
    <location>
        <begin position="127"/>
        <end position="145"/>
    </location>
</feature>
<keyword evidence="2" id="KW-1003">Cell membrane</keyword>
<dbReference type="InterPro" id="IPR008457">
    <property type="entry name" value="Cu-R_CopD_dom"/>
</dbReference>
<proteinExistence type="predicted"/>
<feature type="transmembrane region" description="Helical" evidence="6">
    <location>
        <begin position="15"/>
        <end position="34"/>
    </location>
</feature>
<feature type="transmembrane region" description="Helical" evidence="6">
    <location>
        <begin position="283"/>
        <end position="306"/>
    </location>
</feature>
<keyword evidence="3 6" id="KW-0812">Transmembrane</keyword>
<dbReference type="PANTHER" id="PTHR34820:SF4">
    <property type="entry name" value="INNER MEMBRANE PROTEIN YEBZ"/>
    <property type="match status" value="1"/>
</dbReference>
<dbReference type="RefSeq" id="WP_148753662.1">
    <property type="nucleotide sequence ID" value="NZ_VSSR01000042.1"/>
</dbReference>
<feature type="transmembrane region" description="Helical" evidence="6">
    <location>
        <begin position="165"/>
        <end position="185"/>
    </location>
</feature>
<evidence type="ECO:0000256" key="3">
    <source>
        <dbReference type="ARBA" id="ARBA00022692"/>
    </source>
</evidence>
<accession>A0A5S4WJ62</accession>
<evidence type="ECO:0000256" key="4">
    <source>
        <dbReference type="ARBA" id="ARBA00022989"/>
    </source>
</evidence>
<dbReference type="EMBL" id="VSSR01000042">
    <property type="protein sequence ID" value="TYL80284.1"/>
    <property type="molecule type" value="Genomic_DNA"/>
</dbReference>
<dbReference type="Pfam" id="PF05425">
    <property type="entry name" value="CopD"/>
    <property type="match status" value="1"/>
</dbReference>
<dbReference type="NCBIfam" id="NF033808">
    <property type="entry name" value="copper_CopD"/>
    <property type="match status" value="1"/>
</dbReference>
<feature type="transmembrane region" description="Helical" evidence="6">
    <location>
        <begin position="54"/>
        <end position="74"/>
    </location>
</feature>
<evidence type="ECO:0000256" key="1">
    <source>
        <dbReference type="ARBA" id="ARBA00004651"/>
    </source>
</evidence>
<keyword evidence="9" id="KW-1185">Reference proteome</keyword>
<dbReference type="GO" id="GO:0006825">
    <property type="term" value="P:copper ion transport"/>
    <property type="evidence" value="ECO:0007669"/>
    <property type="project" value="InterPro"/>
</dbReference>
<keyword evidence="4 6" id="KW-1133">Transmembrane helix</keyword>
<dbReference type="AlphaFoldDB" id="A0A5S4WJ62"/>
<comment type="caution">
    <text evidence="8">The sequence shown here is derived from an EMBL/GenBank/DDBJ whole genome shotgun (WGS) entry which is preliminary data.</text>
</comment>
<dbReference type="GO" id="GO:0005886">
    <property type="term" value="C:plasma membrane"/>
    <property type="evidence" value="ECO:0007669"/>
    <property type="project" value="UniProtKB-SubCell"/>
</dbReference>
<evidence type="ECO:0000256" key="5">
    <source>
        <dbReference type="ARBA" id="ARBA00023136"/>
    </source>
</evidence>
<evidence type="ECO:0000313" key="9">
    <source>
        <dbReference type="Proteomes" id="UP000324853"/>
    </source>
</evidence>
<organism evidence="8 9">
    <name type="scientific">Bradyrhizobium cytisi</name>
    <dbReference type="NCBI Taxonomy" id="515489"/>
    <lineage>
        <taxon>Bacteria</taxon>
        <taxon>Pseudomonadati</taxon>
        <taxon>Pseudomonadota</taxon>
        <taxon>Alphaproteobacteria</taxon>
        <taxon>Hyphomicrobiales</taxon>
        <taxon>Nitrobacteraceae</taxon>
        <taxon>Bradyrhizobium</taxon>
    </lineage>
</organism>
<keyword evidence="5 6" id="KW-0472">Membrane</keyword>
<dbReference type="OrthoDB" id="8255956at2"/>
<reference evidence="8 9" key="1">
    <citation type="submission" date="2019-08" db="EMBL/GenBank/DDBJ databases">
        <title>Bradyrhizobium hipponensis sp. nov., a rhizobium isolated from a Lupinus angustifolius root nodule in Tunisia.</title>
        <authorList>
            <person name="Off K."/>
            <person name="Rejili M."/>
            <person name="Mars M."/>
            <person name="Brachmann A."/>
            <person name="Marin M."/>
        </authorList>
    </citation>
    <scope>NUCLEOTIDE SEQUENCE [LARGE SCALE GENOMIC DNA]</scope>
    <source>
        <strain evidence="8 9">CTAW11</strain>
    </source>
</reference>
<name>A0A5S4WJ62_9BRAD</name>
<feature type="domain" description="Copper resistance protein D" evidence="7">
    <location>
        <begin position="200"/>
        <end position="299"/>
    </location>
</feature>
<evidence type="ECO:0000256" key="6">
    <source>
        <dbReference type="SAM" id="Phobius"/>
    </source>
</evidence>
<protein>
    <submittedName>
        <fullName evidence="8">Copper homeostasis membrane protein CopD</fullName>
    </submittedName>
</protein>
<feature type="transmembrane region" description="Helical" evidence="6">
    <location>
        <begin position="206"/>
        <end position="235"/>
    </location>
</feature>
<dbReference type="InterPro" id="IPR047689">
    <property type="entry name" value="CopD"/>
</dbReference>
<dbReference type="Proteomes" id="UP000324853">
    <property type="component" value="Unassembled WGS sequence"/>
</dbReference>
<feature type="transmembrane region" description="Helical" evidence="6">
    <location>
        <begin position="241"/>
        <end position="262"/>
    </location>
</feature>
<evidence type="ECO:0000256" key="2">
    <source>
        <dbReference type="ARBA" id="ARBA00022475"/>
    </source>
</evidence>
<gene>
    <name evidence="8" type="primary">copD</name>
    <name evidence="8" type="ORF">FXB38_25340</name>
</gene>
<comment type="subcellular location">
    <subcellularLocation>
        <location evidence="1">Cell membrane</location>
        <topology evidence="1">Multi-pass membrane protein</topology>
    </subcellularLocation>
</comment>
<evidence type="ECO:0000313" key="8">
    <source>
        <dbReference type="EMBL" id="TYL80284.1"/>
    </source>
</evidence>